<feature type="transmembrane region" description="Helical" evidence="8">
    <location>
        <begin position="480"/>
        <end position="500"/>
    </location>
</feature>
<dbReference type="KEGG" id="atm:ANT_28150"/>
<dbReference type="GO" id="GO:0034204">
    <property type="term" value="P:lipid translocation"/>
    <property type="evidence" value="ECO:0007669"/>
    <property type="project" value="TreeGrafter"/>
</dbReference>
<name>E8N198_ANATU</name>
<dbReference type="InterPro" id="IPR004268">
    <property type="entry name" value="MurJ"/>
</dbReference>
<dbReference type="PANTHER" id="PTHR47019">
    <property type="entry name" value="LIPID II FLIPPASE MURJ"/>
    <property type="match status" value="1"/>
</dbReference>
<dbReference type="Pfam" id="PF03023">
    <property type="entry name" value="MurJ"/>
    <property type="match status" value="1"/>
</dbReference>
<dbReference type="eggNOG" id="COG0728">
    <property type="taxonomic scope" value="Bacteria"/>
</dbReference>
<dbReference type="PRINTS" id="PR01806">
    <property type="entry name" value="VIRFACTRMVIN"/>
</dbReference>
<reference evidence="9 10" key="1">
    <citation type="submission" date="2010-12" db="EMBL/GenBank/DDBJ databases">
        <title>Whole genome sequence of Anaerolinea thermophila UNI-1.</title>
        <authorList>
            <person name="Narita-Yamada S."/>
            <person name="Kishi E."/>
            <person name="Watanabe Y."/>
            <person name="Takasaki K."/>
            <person name="Ankai A."/>
            <person name="Oguchi A."/>
            <person name="Fukui S."/>
            <person name="Takahashi M."/>
            <person name="Yashiro I."/>
            <person name="Hosoyama A."/>
            <person name="Sekiguchi Y."/>
            <person name="Hanada S."/>
            <person name="Fujita N."/>
        </authorList>
    </citation>
    <scope>NUCLEOTIDE SEQUENCE [LARGE SCALE GENOMIC DNA]</scope>
    <source>
        <strain evidence="10">DSM 14523 / JCM 11388 / NBRC 100420 / UNI-1</strain>
    </source>
</reference>
<dbReference type="PANTHER" id="PTHR47019:SF1">
    <property type="entry name" value="LIPID II FLIPPASE MURJ"/>
    <property type="match status" value="1"/>
</dbReference>
<keyword evidence="4" id="KW-0133">Cell shape</keyword>
<evidence type="ECO:0000256" key="7">
    <source>
        <dbReference type="ARBA" id="ARBA00023136"/>
    </source>
</evidence>
<dbReference type="GO" id="GO:0005886">
    <property type="term" value="C:plasma membrane"/>
    <property type="evidence" value="ECO:0007669"/>
    <property type="project" value="UniProtKB-SubCell"/>
</dbReference>
<feature type="transmembrane region" description="Helical" evidence="8">
    <location>
        <begin position="132"/>
        <end position="153"/>
    </location>
</feature>
<dbReference type="GO" id="GO:0015648">
    <property type="term" value="F:lipid-linked peptidoglycan transporter activity"/>
    <property type="evidence" value="ECO:0007669"/>
    <property type="project" value="TreeGrafter"/>
</dbReference>
<organism evidence="9 10">
    <name type="scientific">Anaerolinea thermophila (strain DSM 14523 / JCM 11388 / NBRC 100420 / UNI-1)</name>
    <dbReference type="NCBI Taxonomy" id="926569"/>
    <lineage>
        <taxon>Bacteria</taxon>
        <taxon>Bacillati</taxon>
        <taxon>Chloroflexota</taxon>
        <taxon>Anaerolineae</taxon>
        <taxon>Anaerolineales</taxon>
        <taxon>Anaerolineaceae</taxon>
        <taxon>Anaerolinea</taxon>
    </lineage>
</organism>
<feature type="transmembrane region" description="Helical" evidence="8">
    <location>
        <begin position="200"/>
        <end position="223"/>
    </location>
</feature>
<keyword evidence="10" id="KW-1185">Reference proteome</keyword>
<evidence type="ECO:0000256" key="8">
    <source>
        <dbReference type="SAM" id="Phobius"/>
    </source>
</evidence>
<dbReference type="InterPro" id="IPR051050">
    <property type="entry name" value="Lipid_II_flippase_MurJ/MviN"/>
</dbReference>
<dbReference type="Proteomes" id="UP000008922">
    <property type="component" value="Chromosome"/>
</dbReference>
<evidence type="ECO:0000313" key="10">
    <source>
        <dbReference type="Proteomes" id="UP000008922"/>
    </source>
</evidence>
<feature type="transmembrane region" description="Helical" evidence="8">
    <location>
        <begin position="453"/>
        <end position="474"/>
    </location>
</feature>
<sequence>MSRLTRISILLAVCFALDKAAAFLRQVIIARQFSFSAELDAFNVANNVPDLIYAVISGGALAMALIPVLSATLTTQGREALWRVFSHVANLVFLVTAALSIVVALVAVPLVRTEVGIAPGFGMQQQMVVVNLMRLNLIATLIFSLSGLVMSALQANQHFLFPALAPLFYNFGQIFGALILSPAEGYRIAGITLPALGMGVYGLVSGVILGAFLHLGIQIPALIRYRFRWSMGLGLDNPQVVQVLKLMAPRILTVGFVQVIFLVRDNLASRLPEGAVSALTYGWMIQQVPETLIGTAIATAMLPTLSELAAQKQEGLFHESVQRAVRVLIGITLPIAAVLAIGLGPLMQAVFALNDTHAATLLWATRGFLAGLMGHSLMEVAARSFYARQRPIPPMLAGFGNMLLYIGLGSALYRPLGAAGISLTDAVCFTAQAVFLLVLLGRQTGRFIHLGDSLTRAVFAALAGGGVAFALLNAQVLSSPLLGSALAMAGGGVVALPFIFKELKLLLRL</sequence>
<feature type="transmembrane region" description="Helical" evidence="8">
    <location>
        <begin position="51"/>
        <end position="70"/>
    </location>
</feature>
<feature type="transmembrane region" description="Helical" evidence="8">
    <location>
        <begin position="327"/>
        <end position="351"/>
    </location>
</feature>
<keyword evidence="7 8" id="KW-0472">Membrane</keyword>
<keyword evidence="5" id="KW-0573">Peptidoglycan synthesis</keyword>
<feature type="transmembrane region" description="Helical" evidence="8">
    <location>
        <begin position="363"/>
        <end position="382"/>
    </location>
</feature>
<evidence type="ECO:0000313" key="9">
    <source>
        <dbReference type="EMBL" id="BAJ64841.1"/>
    </source>
</evidence>
<feature type="transmembrane region" description="Helical" evidence="8">
    <location>
        <begin position="160"/>
        <end position="180"/>
    </location>
</feature>
<dbReference type="FunCoup" id="E8N198">
    <property type="interactions" value="274"/>
</dbReference>
<dbReference type="GO" id="GO:0008360">
    <property type="term" value="P:regulation of cell shape"/>
    <property type="evidence" value="ECO:0007669"/>
    <property type="project" value="UniProtKB-KW"/>
</dbReference>
<evidence type="ECO:0000256" key="4">
    <source>
        <dbReference type="ARBA" id="ARBA00022960"/>
    </source>
</evidence>
<dbReference type="STRING" id="926569.ANT_28150"/>
<evidence type="ECO:0000256" key="6">
    <source>
        <dbReference type="ARBA" id="ARBA00022989"/>
    </source>
</evidence>
<feature type="transmembrane region" description="Helical" evidence="8">
    <location>
        <begin position="419"/>
        <end position="441"/>
    </location>
</feature>
<comment type="subcellular location">
    <subcellularLocation>
        <location evidence="1">Cell membrane</location>
        <topology evidence="1">Multi-pass membrane protein</topology>
    </subcellularLocation>
</comment>
<gene>
    <name evidence="9" type="ordered locus">ANT_28150</name>
</gene>
<evidence type="ECO:0000256" key="2">
    <source>
        <dbReference type="ARBA" id="ARBA00022475"/>
    </source>
</evidence>
<evidence type="ECO:0000256" key="3">
    <source>
        <dbReference type="ARBA" id="ARBA00022692"/>
    </source>
</evidence>
<feature type="transmembrane region" description="Helical" evidence="8">
    <location>
        <begin position="394"/>
        <end position="413"/>
    </location>
</feature>
<evidence type="ECO:0000256" key="5">
    <source>
        <dbReference type="ARBA" id="ARBA00022984"/>
    </source>
</evidence>
<dbReference type="GO" id="GO:0009252">
    <property type="term" value="P:peptidoglycan biosynthetic process"/>
    <property type="evidence" value="ECO:0007669"/>
    <property type="project" value="UniProtKB-KW"/>
</dbReference>
<feature type="transmembrane region" description="Helical" evidence="8">
    <location>
        <begin position="91"/>
        <end position="112"/>
    </location>
</feature>
<protein>
    <submittedName>
        <fullName evidence="9">Hypothetical membrane protein</fullName>
    </submittedName>
</protein>
<dbReference type="InParanoid" id="E8N198"/>
<dbReference type="HOGENOM" id="CLU_006797_3_1_0"/>
<dbReference type="RefSeq" id="WP_013561187.1">
    <property type="nucleotide sequence ID" value="NC_014960.1"/>
</dbReference>
<keyword evidence="3 8" id="KW-0812">Transmembrane</keyword>
<keyword evidence="2" id="KW-1003">Cell membrane</keyword>
<keyword evidence="6 8" id="KW-1133">Transmembrane helix</keyword>
<dbReference type="EMBL" id="AP012029">
    <property type="protein sequence ID" value="BAJ64841.1"/>
    <property type="molecule type" value="Genomic_DNA"/>
</dbReference>
<accession>E8N198</accession>
<dbReference type="AlphaFoldDB" id="E8N198"/>
<proteinExistence type="predicted"/>
<dbReference type="OrthoDB" id="9804143at2"/>
<evidence type="ECO:0000256" key="1">
    <source>
        <dbReference type="ARBA" id="ARBA00004651"/>
    </source>
</evidence>